<dbReference type="KEGG" id="cate:C2869_00760"/>
<dbReference type="NCBIfam" id="TIGR00229">
    <property type="entry name" value="sensory_box"/>
    <property type="match status" value="1"/>
</dbReference>
<dbReference type="Proteomes" id="UP000244441">
    <property type="component" value="Chromosome"/>
</dbReference>
<keyword evidence="6" id="KW-0175">Coiled coil</keyword>
<evidence type="ECO:0000256" key="6">
    <source>
        <dbReference type="SAM" id="Coils"/>
    </source>
</evidence>
<sequence>MLQDMHGERHYLENELFQLIHQDQLMFDFFHKEVLDGIWYWDLESPENEWMSPSFWQTLGYDATSMQHKVSEWQSIIYPEDLAIAELNFKMHMNDPSHPYDQYVRYKHKKGHVVWVRCRGFAIHNTQGVATRFLGIHLDVTSLMAKQERLLKDKIAREQELRQLESLQIENRHLLAENKTLNQKLDELSQFESVPFLHRAVEFWQQAERLISSAQRLNHTINIISLSVLNADTIVQMYGEHERDAKIQTLVDQLHDRLPDALITSFLNNELIAITIGYSDIEFATIDKQLNTHIKDYKWGIISPVVKSYCLTELPNSSIDQIQKLIIAASQGAS</sequence>
<protein>
    <recommendedName>
        <fullName evidence="2">histidine kinase</fullName>
        <ecNumber evidence="2">2.7.13.3</ecNumber>
    </recommendedName>
</protein>
<feature type="coiled-coil region" evidence="6">
    <location>
        <begin position="157"/>
        <end position="184"/>
    </location>
</feature>
<evidence type="ECO:0000256" key="5">
    <source>
        <dbReference type="ARBA" id="ARBA00022777"/>
    </source>
</evidence>
<dbReference type="InterPro" id="IPR000700">
    <property type="entry name" value="PAS-assoc_C"/>
</dbReference>
<evidence type="ECO:0000256" key="3">
    <source>
        <dbReference type="ARBA" id="ARBA00022553"/>
    </source>
</evidence>
<evidence type="ECO:0000256" key="4">
    <source>
        <dbReference type="ARBA" id="ARBA00022679"/>
    </source>
</evidence>
<gene>
    <name evidence="8" type="ORF">C2869_00760</name>
</gene>
<dbReference type="GO" id="GO:0004673">
    <property type="term" value="F:protein histidine kinase activity"/>
    <property type="evidence" value="ECO:0007669"/>
    <property type="project" value="UniProtKB-EC"/>
</dbReference>
<dbReference type="SUPFAM" id="SSF55785">
    <property type="entry name" value="PYP-like sensor domain (PAS domain)"/>
    <property type="match status" value="1"/>
</dbReference>
<dbReference type="EC" id="2.7.13.3" evidence="2"/>
<dbReference type="PANTHER" id="PTHR43304">
    <property type="entry name" value="PHYTOCHROME-LIKE PROTEIN CPH1"/>
    <property type="match status" value="1"/>
</dbReference>
<evidence type="ECO:0000313" key="9">
    <source>
        <dbReference type="Proteomes" id="UP000244441"/>
    </source>
</evidence>
<evidence type="ECO:0000256" key="2">
    <source>
        <dbReference type="ARBA" id="ARBA00012438"/>
    </source>
</evidence>
<accession>A0A2S0VLG9</accession>
<dbReference type="InterPro" id="IPR001610">
    <property type="entry name" value="PAC"/>
</dbReference>
<dbReference type="InterPro" id="IPR000014">
    <property type="entry name" value="PAS"/>
</dbReference>
<dbReference type="Pfam" id="PF08447">
    <property type="entry name" value="PAS_3"/>
    <property type="match status" value="1"/>
</dbReference>
<dbReference type="Gene3D" id="3.30.450.20">
    <property type="entry name" value="PAS domain"/>
    <property type="match status" value="1"/>
</dbReference>
<evidence type="ECO:0000313" key="8">
    <source>
        <dbReference type="EMBL" id="AWB65059.1"/>
    </source>
</evidence>
<keyword evidence="5" id="KW-0418">Kinase</keyword>
<organism evidence="8 9">
    <name type="scientific">Saccharobesus litoralis</name>
    <dbReference type="NCBI Taxonomy" id="2172099"/>
    <lineage>
        <taxon>Bacteria</taxon>
        <taxon>Pseudomonadati</taxon>
        <taxon>Pseudomonadota</taxon>
        <taxon>Gammaproteobacteria</taxon>
        <taxon>Alteromonadales</taxon>
        <taxon>Alteromonadaceae</taxon>
        <taxon>Saccharobesus</taxon>
    </lineage>
</organism>
<name>A0A2S0VLG9_9ALTE</name>
<feature type="domain" description="PAC" evidence="7">
    <location>
        <begin position="100"/>
        <end position="152"/>
    </location>
</feature>
<dbReference type="InterPro" id="IPR052162">
    <property type="entry name" value="Sensor_kinase/Photoreceptor"/>
</dbReference>
<keyword evidence="3" id="KW-0597">Phosphoprotein</keyword>
<evidence type="ECO:0000259" key="7">
    <source>
        <dbReference type="PROSITE" id="PS50113"/>
    </source>
</evidence>
<dbReference type="SMART" id="SM00086">
    <property type="entry name" value="PAC"/>
    <property type="match status" value="1"/>
</dbReference>
<dbReference type="EMBL" id="CP026604">
    <property type="protein sequence ID" value="AWB65059.1"/>
    <property type="molecule type" value="Genomic_DNA"/>
</dbReference>
<keyword evidence="9" id="KW-1185">Reference proteome</keyword>
<dbReference type="CDD" id="cd00130">
    <property type="entry name" value="PAS"/>
    <property type="match status" value="1"/>
</dbReference>
<dbReference type="PROSITE" id="PS50113">
    <property type="entry name" value="PAC"/>
    <property type="match status" value="1"/>
</dbReference>
<proteinExistence type="predicted"/>
<evidence type="ECO:0000256" key="1">
    <source>
        <dbReference type="ARBA" id="ARBA00000085"/>
    </source>
</evidence>
<dbReference type="InterPro" id="IPR035965">
    <property type="entry name" value="PAS-like_dom_sf"/>
</dbReference>
<dbReference type="PANTHER" id="PTHR43304:SF1">
    <property type="entry name" value="PAC DOMAIN-CONTAINING PROTEIN"/>
    <property type="match status" value="1"/>
</dbReference>
<keyword evidence="4" id="KW-0808">Transferase</keyword>
<reference evidence="8 9" key="1">
    <citation type="submission" date="2018-01" db="EMBL/GenBank/DDBJ databases">
        <title>Genome sequence of a Cantenovulum-like bacteria.</title>
        <authorList>
            <person name="Tan W.R."/>
            <person name="Lau N.-S."/>
            <person name="Go F."/>
            <person name="Amirul A.-A.A."/>
        </authorList>
    </citation>
    <scope>NUCLEOTIDE SEQUENCE [LARGE SCALE GENOMIC DNA]</scope>
    <source>
        <strain evidence="8 9">CCB-QB4</strain>
    </source>
</reference>
<dbReference type="AlphaFoldDB" id="A0A2S0VLG9"/>
<comment type="catalytic activity">
    <reaction evidence="1">
        <text>ATP + protein L-histidine = ADP + protein N-phospho-L-histidine.</text>
        <dbReference type="EC" id="2.7.13.3"/>
    </reaction>
</comment>
<dbReference type="InterPro" id="IPR013655">
    <property type="entry name" value="PAS_fold_3"/>
</dbReference>